<dbReference type="EMBL" id="CAWYQH010000108">
    <property type="protein sequence ID" value="CAK8689019.1"/>
    <property type="molecule type" value="Genomic_DNA"/>
</dbReference>
<evidence type="ECO:0000256" key="1">
    <source>
        <dbReference type="SAM" id="MobiDB-lite"/>
    </source>
</evidence>
<comment type="caution">
    <text evidence="2">The sequence shown here is derived from an EMBL/GenBank/DDBJ whole genome shotgun (WGS) entry which is preliminary data.</text>
</comment>
<name>A0ABP0GB40_CLALP</name>
<organism evidence="2 3">
    <name type="scientific">Clavelina lepadiformis</name>
    <name type="common">Light-bulb sea squirt</name>
    <name type="synonym">Ascidia lepadiformis</name>
    <dbReference type="NCBI Taxonomy" id="159417"/>
    <lineage>
        <taxon>Eukaryota</taxon>
        <taxon>Metazoa</taxon>
        <taxon>Chordata</taxon>
        <taxon>Tunicata</taxon>
        <taxon>Ascidiacea</taxon>
        <taxon>Aplousobranchia</taxon>
        <taxon>Clavelinidae</taxon>
        <taxon>Clavelina</taxon>
    </lineage>
</organism>
<accession>A0ABP0GB40</accession>
<gene>
    <name evidence="2" type="ORF">CVLEPA_LOCUS21009</name>
</gene>
<evidence type="ECO:0000313" key="3">
    <source>
        <dbReference type="Proteomes" id="UP001642483"/>
    </source>
</evidence>
<protein>
    <submittedName>
        <fullName evidence="2">Uncharacterized protein</fullName>
    </submittedName>
</protein>
<proteinExistence type="predicted"/>
<keyword evidence="3" id="KW-1185">Reference proteome</keyword>
<sequence length="144" mass="16480">MRQRRFSFQEALRQLQITSDDVDSDSNAEATSSSECESIPDVDELPLEEEELSDIDVFEEEIEDDETGSDADQESNDGSLEDEDLVPITAGNATYYANTFPGKLRRRNILMLLPELEVDAFKLFYRPEIILQIVRETNRKARDV</sequence>
<dbReference type="Proteomes" id="UP001642483">
    <property type="component" value="Unassembled WGS sequence"/>
</dbReference>
<feature type="compositionally biased region" description="Acidic residues" evidence="1">
    <location>
        <begin position="38"/>
        <end position="85"/>
    </location>
</feature>
<feature type="compositionally biased region" description="Polar residues" evidence="1">
    <location>
        <begin position="27"/>
        <end position="36"/>
    </location>
</feature>
<reference evidence="2 3" key="1">
    <citation type="submission" date="2024-02" db="EMBL/GenBank/DDBJ databases">
        <authorList>
            <person name="Daric V."/>
            <person name="Darras S."/>
        </authorList>
    </citation>
    <scope>NUCLEOTIDE SEQUENCE [LARGE SCALE GENOMIC DNA]</scope>
</reference>
<feature type="region of interest" description="Disordered" evidence="1">
    <location>
        <begin position="17"/>
        <end position="85"/>
    </location>
</feature>
<evidence type="ECO:0000313" key="2">
    <source>
        <dbReference type="EMBL" id="CAK8689019.1"/>
    </source>
</evidence>